<keyword evidence="7" id="KW-0119">Carbohydrate metabolism</keyword>
<gene>
    <name evidence="11" type="ORF">PAC_08611</name>
</gene>
<keyword evidence="6" id="KW-0378">Hydrolase</keyword>
<evidence type="ECO:0000256" key="8">
    <source>
        <dbReference type="ARBA" id="ARBA00023326"/>
    </source>
</evidence>
<evidence type="ECO:0000256" key="4">
    <source>
        <dbReference type="ARBA" id="ARBA00022651"/>
    </source>
</evidence>
<dbReference type="PANTHER" id="PTHR38050:SF2">
    <property type="entry name" value="FERULOYL ESTERASE C-RELATED"/>
    <property type="match status" value="1"/>
</dbReference>
<accession>A0A1L7X123</accession>
<evidence type="ECO:0000256" key="5">
    <source>
        <dbReference type="ARBA" id="ARBA00022729"/>
    </source>
</evidence>
<sequence>MVHLVMAVATLIASYLIVAEALATPRGLPFNPLAGCGKSLPKGQALGSVTNVSIASSGLQRSYLVFVPPKYNAFIPTPLILSYHGGNRDALSQLLLDQLTIPEFNTASMVVYPQGIAEKWQGVPNVTVNDVQFTTDILNQIESLYCINPSRITATGKSDGAGFCNILACDPVLSKRMAALAPVSGAYYVDTSPCSASTVALPCSAGRTDVPMLAFHGGNDTTIPYLGGDRKEECLPTIPHFIQDWAVRDGLGDKNMTTPIATDTVKYSFGRGLQTGLVELFYESNIGHDWPSTEPNSDNTAVGHHVANYNATPIILEFFASHPLSILESLEEVL</sequence>
<keyword evidence="8" id="KW-0624">Polysaccharide degradation</keyword>
<dbReference type="AlphaFoldDB" id="A0A1L7X123"/>
<dbReference type="InterPro" id="IPR029058">
    <property type="entry name" value="AB_hydrolase_fold"/>
</dbReference>
<dbReference type="STRING" id="576137.A0A1L7X123"/>
<organism evidence="11 12">
    <name type="scientific">Phialocephala subalpina</name>
    <dbReference type="NCBI Taxonomy" id="576137"/>
    <lineage>
        <taxon>Eukaryota</taxon>
        <taxon>Fungi</taxon>
        <taxon>Dikarya</taxon>
        <taxon>Ascomycota</taxon>
        <taxon>Pezizomycotina</taxon>
        <taxon>Leotiomycetes</taxon>
        <taxon>Helotiales</taxon>
        <taxon>Mollisiaceae</taxon>
        <taxon>Phialocephala</taxon>
        <taxon>Phialocephala fortinii species complex</taxon>
    </lineage>
</organism>
<evidence type="ECO:0000256" key="2">
    <source>
        <dbReference type="ARBA" id="ARBA00013091"/>
    </source>
</evidence>
<keyword evidence="12" id="KW-1185">Reference proteome</keyword>
<feature type="signal peptide" evidence="10">
    <location>
        <begin position="1"/>
        <end position="21"/>
    </location>
</feature>
<dbReference type="EMBL" id="FJOG01000012">
    <property type="protein sequence ID" value="CZR58719.1"/>
    <property type="molecule type" value="Genomic_DNA"/>
</dbReference>
<dbReference type="SUPFAM" id="SSF53474">
    <property type="entry name" value="alpha/beta-Hydrolases"/>
    <property type="match status" value="1"/>
</dbReference>
<evidence type="ECO:0000313" key="12">
    <source>
        <dbReference type="Proteomes" id="UP000184330"/>
    </source>
</evidence>
<keyword evidence="4" id="KW-0858">Xylan degradation</keyword>
<dbReference type="Gene3D" id="3.40.50.1820">
    <property type="entry name" value="alpha/beta hydrolase"/>
    <property type="match status" value="1"/>
</dbReference>
<evidence type="ECO:0000256" key="10">
    <source>
        <dbReference type="SAM" id="SignalP"/>
    </source>
</evidence>
<dbReference type="GO" id="GO:0005576">
    <property type="term" value="C:extracellular region"/>
    <property type="evidence" value="ECO:0007669"/>
    <property type="project" value="UniProtKB-SubCell"/>
</dbReference>
<keyword evidence="3" id="KW-0964">Secreted</keyword>
<dbReference type="PANTHER" id="PTHR38050">
    <property type="match status" value="1"/>
</dbReference>
<dbReference type="OrthoDB" id="424610at2759"/>
<evidence type="ECO:0000256" key="6">
    <source>
        <dbReference type="ARBA" id="ARBA00022801"/>
    </source>
</evidence>
<dbReference type="Proteomes" id="UP000184330">
    <property type="component" value="Unassembled WGS sequence"/>
</dbReference>
<protein>
    <recommendedName>
        <fullName evidence="2">feruloyl esterase</fullName>
        <ecNumber evidence="2">3.1.1.73</ecNumber>
    </recommendedName>
</protein>
<comment type="catalytic activity">
    <reaction evidence="9">
        <text>feruloyl-polysaccharide + H2O = ferulate + polysaccharide.</text>
        <dbReference type="EC" id="3.1.1.73"/>
    </reaction>
</comment>
<evidence type="ECO:0000256" key="1">
    <source>
        <dbReference type="ARBA" id="ARBA00004613"/>
    </source>
</evidence>
<comment type="subcellular location">
    <subcellularLocation>
        <location evidence="1">Secreted</location>
    </subcellularLocation>
</comment>
<dbReference type="GO" id="GO:0030600">
    <property type="term" value="F:feruloyl esterase activity"/>
    <property type="evidence" value="ECO:0007669"/>
    <property type="project" value="UniProtKB-EC"/>
</dbReference>
<evidence type="ECO:0000256" key="9">
    <source>
        <dbReference type="ARBA" id="ARBA00034075"/>
    </source>
</evidence>
<dbReference type="GO" id="GO:0045493">
    <property type="term" value="P:xylan catabolic process"/>
    <property type="evidence" value="ECO:0007669"/>
    <property type="project" value="UniProtKB-KW"/>
</dbReference>
<evidence type="ECO:0000313" key="11">
    <source>
        <dbReference type="EMBL" id="CZR58719.1"/>
    </source>
</evidence>
<evidence type="ECO:0000256" key="7">
    <source>
        <dbReference type="ARBA" id="ARBA00023277"/>
    </source>
</evidence>
<feature type="chain" id="PRO_5012679438" description="feruloyl esterase" evidence="10">
    <location>
        <begin position="22"/>
        <end position="334"/>
    </location>
</feature>
<name>A0A1L7X123_9HELO</name>
<proteinExistence type="predicted"/>
<dbReference type="InterPro" id="IPR043595">
    <property type="entry name" value="FaeB/C/D"/>
</dbReference>
<reference evidence="11 12" key="1">
    <citation type="submission" date="2016-03" db="EMBL/GenBank/DDBJ databases">
        <authorList>
            <person name="Ploux O."/>
        </authorList>
    </citation>
    <scope>NUCLEOTIDE SEQUENCE [LARGE SCALE GENOMIC DNA]</scope>
    <source>
        <strain evidence="11 12">UAMH 11012</strain>
    </source>
</reference>
<dbReference type="EC" id="3.1.1.73" evidence="2"/>
<keyword evidence="5 10" id="KW-0732">Signal</keyword>
<evidence type="ECO:0000256" key="3">
    <source>
        <dbReference type="ARBA" id="ARBA00022525"/>
    </source>
</evidence>